<protein>
    <submittedName>
        <fullName evidence="3">ABC transporter substrate-binding protein</fullName>
    </submittedName>
</protein>
<dbReference type="Pfam" id="PF00496">
    <property type="entry name" value="SBP_bac_5"/>
    <property type="match status" value="1"/>
</dbReference>
<dbReference type="Gene3D" id="3.10.105.10">
    <property type="entry name" value="Dipeptide-binding Protein, Domain 3"/>
    <property type="match status" value="1"/>
</dbReference>
<sequence length="588" mass="62701">MRRNRTLALAAAAATAVLVVSGCASSKGGTTGGSSSAAGANAATKGIVNASDHKGGTVTYEMKGTPDSLDPGNTYYAYIYNFSRLYARALTTFTPAPGAQGNKLAPDLAQGMGQVSADGKTWTYKLRPGLKYDDGTPITSKDVKYAIERSNFAPDVLSNGPTYFQQYLVDNPTPYQGPYKDKDPAGLHSIGTPDDTTITFQLKQPFADFDYLVSAPDTAPVPQAKDEGANYVKHIVSSGSYKFQSYDDGKGAVLVPNTNWDASTDPLRKQLADKIVLKMNIDQQTIDQDLMSGNAQVDLVGGGVDPQTQAKILLDPKLKAQSDNAAGGRLAYLALNTKQAPLDNADCRKAVEYAIDKVAVQTAEGGPIRGDIATTVLPPDVTGHQDFDTYATPGNKGDVDKAKAELKACGHPDGFKTVITARTERDTEVKAATAIQGALAKVGITLEIQQYPQGKYFTDYAGVPDFINQHGVGMMMMQWGADWPTGLGFLQQITDGRAIKSSGNSNIALLNDPKVNSLLDDAATNNSGDARNKDYAQIDKQVMDDAAYVPLTDFKVFNYRPASATNMVSTSAFSGEYDYLNIGTTSNN</sequence>
<keyword evidence="4" id="KW-1185">Reference proteome</keyword>
<reference evidence="3 4" key="1">
    <citation type="submission" date="2019-06" db="EMBL/GenBank/DDBJ databases">
        <title>Description of Kitasatospora acidophila sp. nov. isolated from pine grove soil, and reclassification of Streptomyces novaecaesareae to Kitasatospora novaeceasareae comb. nov.</title>
        <authorList>
            <person name="Kim M.J."/>
        </authorList>
    </citation>
    <scope>NUCLEOTIDE SEQUENCE [LARGE SCALE GENOMIC DNA]</scope>
    <source>
        <strain evidence="3 4">MMS16-CNU292</strain>
    </source>
</reference>
<dbReference type="CDD" id="cd08506">
    <property type="entry name" value="PBP2_clavulanate_OppA2"/>
    <property type="match status" value="1"/>
</dbReference>
<keyword evidence="1" id="KW-0732">Signal</keyword>
<gene>
    <name evidence="3" type="ORF">E6W39_15530</name>
</gene>
<comment type="caution">
    <text evidence="3">The sequence shown here is derived from an EMBL/GenBank/DDBJ whole genome shotgun (WGS) entry which is preliminary data.</text>
</comment>
<name>A0A540W2Y9_9ACTN</name>
<dbReference type="RefSeq" id="WP_141634033.1">
    <property type="nucleotide sequence ID" value="NZ_VIGB01000003.1"/>
</dbReference>
<dbReference type="PROSITE" id="PS51257">
    <property type="entry name" value="PROKAR_LIPOPROTEIN"/>
    <property type="match status" value="1"/>
</dbReference>
<accession>A0A540W2Y9</accession>
<proteinExistence type="predicted"/>
<dbReference type="InterPro" id="IPR039424">
    <property type="entry name" value="SBP_5"/>
</dbReference>
<dbReference type="GO" id="GO:0042597">
    <property type="term" value="C:periplasmic space"/>
    <property type="evidence" value="ECO:0007669"/>
    <property type="project" value="UniProtKB-ARBA"/>
</dbReference>
<dbReference type="InterPro" id="IPR030678">
    <property type="entry name" value="Peptide/Ni-bd"/>
</dbReference>
<dbReference type="AlphaFoldDB" id="A0A540W2Y9"/>
<dbReference type="Gene3D" id="3.40.190.10">
    <property type="entry name" value="Periplasmic binding protein-like II"/>
    <property type="match status" value="1"/>
</dbReference>
<dbReference type="SUPFAM" id="SSF53850">
    <property type="entry name" value="Periplasmic binding protein-like II"/>
    <property type="match status" value="1"/>
</dbReference>
<evidence type="ECO:0000313" key="3">
    <source>
        <dbReference type="EMBL" id="TQF03385.1"/>
    </source>
</evidence>
<dbReference type="GO" id="GO:0015833">
    <property type="term" value="P:peptide transport"/>
    <property type="evidence" value="ECO:0007669"/>
    <property type="project" value="TreeGrafter"/>
</dbReference>
<dbReference type="GO" id="GO:1904680">
    <property type="term" value="F:peptide transmembrane transporter activity"/>
    <property type="evidence" value="ECO:0007669"/>
    <property type="project" value="TreeGrafter"/>
</dbReference>
<evidence type="ECO:0000256" key="1">
    <source>
        <dbReference type="SAM" id="SignalP"/>
    </source>
</evidence>
<feature type="chain" id="PRO_5022051057" evidence="1">
    <location>
        <begin position="27"/>
        <end position="588"/>
    </location>
</feature>
<organism evidence="3 4">
    <name type="scientific">Kitasatospora acidiphila</name>
    <dbReference type="NCBI Taxonomy" id="2567942"/>
    <lineage>
        <taxon>Bacteria</taxon>
        <taxon>Bacillati</taxon>
        <taxon>Actinomycetota</taxon>
        <taxon>Actinomycetes</taxon>
        <taxon>Kitasatosporales</taxon>
        <taxon>Streptomycetaceae</taxon>
        <taxon>Kitasatospora</taxon>
    </lineage>
</organism>
<dbReference type="GO" id="GO:0043190">
    <property type="term" value="C:ATP-binding cassette (ABC) transporter complex"/>
    <property type="evidence" value="ECO:0007669"/>
    <property type="project" value="InterPro"/>
</dbReference>
<dbReference type="PANTHER" id="PTHR30290">
    <property type="entry name" value="PERIPLASMIC BINDING COMPONENT OF ABC TRANSPORTER"/>
    <property type="match status" value="1"/>
</dbReference>
<dbReference type="OrthoDB" id="5240629at2"/>
<evidence type="ECO:0000259" key="2">
    <source>
        <dbReference type="Pfam" id="PF00496"/>
    </source>
</evidence>
<dbReference type="PANTHER" id="PTHR30290:SF83">
    <property type="entry name" value="ABC TRANSPORTER SUBSTRATE-BINDING PROTEIN"/>
    <property type="match status" value="1"/>
</dbReference>
<dbReference type="InterPro" id="IPR000914">
    <property type="entry name" value="SBP_5_dom"/>
</dbReference>
<evidence type="ECO:0000313" key="4">
    <source>
        <dbReference type="Proteomes" id="UP000319103"/>
    </source>
</evidence>
<feature type="signal peptide" evidence="1">
    <location>
        <begin position="1"/>
        <end position="26"/>
    </location>
</feature>
<dbReference type="PIRSF" id="PIRSF002741">
    <property type="entry name" value="MppA"/>
    <property type="match status" value="1"/>
</dbReference>
<dbReference type="Proteomes" id="UP000319103">
    <property type="component" value="Unassembled WGS sequence"/>
</dbReference>
<dbReference type="EMBL" id="VIGB01000003">
    <property type="protein sequence ID" value="TQF03385.1"/>
    <property type="molecule type" value="Genomic_DNA"/>
</dbReference>
<feature type="domain" description="Solute-binding protein family 5" evidence="2">
    <location>
        <begin position="103"/>
        <end position="497"/>
    </location>
</feature>